<dbReference type="Proteomes" id="UP000011626">
    <property type="component" value="Unassembled WGS sequence"/>
</dbReference>
<feature type="region of interest" description="Disordered" evidence="1">
    <location>
        <begin position="1"/>
        <end position="29"/>
    </location>
</feature>
<organism evidence="3 4">
    <name type="scientific">Halosimplex carlsbadense 2-9-1</name>
    <dbReference type="NCBI Taxonomy" id="797114"/>
    <lineage>
        <taxon>Archaea</taxon>
        <taxon>Methanobacteriati</taxon>
        <taxon>Methanobacteriota</taxon>
        <taxon>Stenosarchaea group</taxon>
        <taxon>Halobacteria</taxon>
        <taxon>Halobacteriales</taxon>
        <taxon>Haloarculaceae</taxon>
        <taxon>Halosimplex</taxon>
    </lineage>
</organism>
<proteinExistence type="predicted"/>
<name>M0CIT6_9EURY</name>
<feature type="domain" description="DUF7979" evidence="2">
    <location>
        <begin position="92"/>
        <end position="160"/>
    </location>
</feature>
<evidence type="ECO:0000256" key="1">
    <source>
        <dbReference type="SAM" id="MobiDB-lite"/>
    </source>
</evidence>
<protein>
    <recommendedName>
        <fullName evidence="2">DUF7979 domain-containing protein</fullName>
    </recommendedName>
</protein>
<sequence>DTPTATPPNGSPTPTATPADGNTVDYSELPPASQAAFDDALDGRISFVPDSPYVEGTHTAEAANPFGDPDFVRKDGRLYRIETAMDGQLYASYSIYADRLDSAGNVSATAYGDLSSEVRDEVRWAVENGSHDVPMGKWHSLPTELGNASHVRYDGETYEMSYAVGDYWAVTMTVEPVESSG</sequence>
<dbReference type="Pfam" id="PF25934">
    <property type="entry name" value="DUF7979"/>
    <property type="match status" value="2"/>
</dbReference>
<reference evidence="3 4" key="1">
    <citation type="journal article" date="2014" name="PLoS Genet.">
        <title>Phylogenetically driven sequencing of extremely halophilic archaea reveals strategies for static and dynamic osmo-response.</title>
        <authorList>
            <person name="Becker E.A."/>
            <person name="Seitzer P.M."/>
            <person name="Tritt A."/>
            <person name="Larsen D."/>
            <person name="Krusor M."/>
            <person name="Yao A.I."/>
            <person name="Wu D."/>
            <person name="Madern D."/>
            <person name="Eisen J.A."/>
            <person name="Darling A.E."/>
            <person name="Facciotti M.T."/>
        </authorList>
    </citation>
    <scope>NUCLEOTIDE SEQUENCE [LARGE SCALE GENOMIC DNA]</scope>
    <source>
        <strain evidence="3 4">2-9-1</strain>
    </source>
</reference>
<feature type="compositionally biased region" description="Pro residues" evidence="1">
    <location>
        <begin position="1"/>
        <end position="11"/>
    </location>
</feature>
<evidence type="ECO:0000313" key="4">
    <source>
        <dbReference type="Proteomes" id="UP000011626"/>
    </source>
</evidence>
<dbReference type="OrthoDB" id="252054at2157"/>
<keyword evidence="4" id="KW-1185">Reference proteome</keyword>
<evidence type="ECO:0000313" key="3">
    <source>
        <dbReference type="EMBL" id="ELZ23205.1"/>
    </source>
</evidence>
<dbReference type="EMBL" id="AOIU01000034">
    <property type="protein sequence ID" value="ELZ23205.1"/>
    <property type="molecule type" value="Genomic_DNA"/>
</dbReference>
<feature type="non-terminal residue" evidence="3">
    <location>
        <position position="1"/>
    </location>
</feature>
<comment type="caution">
    <text evidence="3">The sequence shown here is derived from an EMBL/GenBank/DDBJ whole genome shotgun (WGS) entry which is preliminary data.</text>
</comment>
<dbReference type="eggNOG" id="ENOG502N5ZP">
    <property type="taxonomic scope" value="Archaea"/>
</dbReference>
<feature type="domain" description="DUF7979" evidence="2">
    <location>
        <begin position="12"/>
        <end position="82"/>
    </location>
</feature>
<dbReference type="AlphaFoldDB" id="M0CIT6"/>
<dbReference type="InterPro" id="IPR058285">
    <property type="entry name" value="DUF7979"/>
</dbReference>
<gene>
    <name evidence="3" type="ORF">C475_16189</name>
</gene>
<accession>M0CIT6</accession>
<evidence type="ECO:0000259" key="2">
    <source>
        <dbReference type="Pfam" id="PF25934"/>
    </source>
</evidence>